<evidence type="ECO:0000313" key="3">
    <source>
        <dbReference type="EMBL" id="SHG41158.1"/>
    </source>
</evidence>
<name>A0A1M5JKV7_9BACT</name>
<dbReference type="InterPro" id="IPR029058">
    <property type="entry name" value="AB_hydrolase_fold"/>
</dbReference>
<dbReference type="Pfam" id="PF05448">
    <property type="entry name" value="AXE1"/>
    <property type="match status" value="1"/>
</dbReference>
<evidence type="ECO:0000259" key="2">
    <source>
        <dbReference type="Pfam" id="PF05448"/>
    </source>
</evidence>
<dbReference type="InterPro" id="IPR050261">
    <property type="entry name" value="FrsA_esterase"/>
</dbReference>
<feature type="chain" id="PRO_5012160614" evidence="1">
    <location>
        <begin position="38"/>
        <end position="740"/>
    </location>
</feature>
<reference evidence="3 4" key="1">
    <citation type="submission" date="2016-11" db="EMBL/GenBank/DDBJ databases">
        <authorList>
            <person name="Jaros S."/>
            <person name="Januszkiewicz K."/>
            <person name="Wedrychowicz H."/>
        </authorList>
    </citation>
    <scope>NUCLEOTIDE SEQUENCE [LARGE SCALE GENOMIC DNA]</scope>
    <source>
        <strain evidence="3 4">DSM 21986</strain>
    </source>
</reference>
<keyword evidence="4" id="KW-1185">Reference proteome</keyword>
<evidence type="ECO:0000313" key="4">
    <source>
        <dbReference type="Proteomes" id="UP000184041"/>
    </source>
</evidence>
<dbReference type="STRING" id="1194090.SAMN05443144_12748"/>
<dbReference type="Gene3D" id="3.40.50.1820">
    <property type="entry name" value="alpha/beta hydrolase"/>
    <property type="match status" value="2"/>
</dbReference>
<dbReference type="AlphaFoldDB" id="A0A1M5JKV7"/>
<dbReference type="PANTHER" id="PTHR22946">
    <property type="entry name" value="DIENELACTONE HYDROLASE DOMAIN-CONTAINING PROTEIN-RELATED"/>
    <property type="match status" value="1"/>
</dbReference>
<accession>A0A1M5JKV7</accession>
<proteinExistence type="predicted"/>
<dbReference type="InterPro" id="IPR008391">
    <property type="entry name" value="AXE1_dom"/>
</dbReference>
<dbReference type="RefSeq" id="WP_073067886.1">
    <property type="nucleotide sequence ID" value="NZ_FQUS01000027.1"/>
</dbReference>
<feature type="domain" description="Acetyl xylan esterase" evidence="2">
    <location>
        <begin position="126"/>
        <end position="301"/>
    </location>
</feature>
<dbReference type="PANTHER" id="PTHR22946:SF8">
    <property type="entry name" value="ACETYL XYLAN ESTERASE DOMAIN-CONTAINING PROTEIN"/>
    <property type="match status" value="1"/>
</dbReference>
<protein>
    <submittedName>
        <fullName evidence="3">Cephalosporin-C deacetylase</fullName>
    </submittedName>
</protein>
<dbReference type="EMBL" id="FQUS01000027">
    <property type="protein sequence ID" value="SHG41158.1"/>
    <property type="molecule type" value="Genomic_DNA"/>
</dbReference>
<gene>
    <name evidence="3" type="ORF">SAMN05443144_12748</name>
</gene>
<dbReference type="Proteomes" id="UP000184041">
    <property type="component" value="Unassembled WGS sequence"/>
</dbReference>
<dbReference type="OrthoDB" id="3668964at2"/>
<keyword evidence="1" id="KW-0732">Signal</keyword>
<sequence length="740" mass="82085">MRHTILTHRKTPAVLTLSAFICALLFSLLLTPSPALAQESLKVIRGTSSNNSWKAFSDVRNSLYNHLAGQTYHDLENRYQHVKQITSASGWEERQQQLRQTLAEIVGPFPEKTPLNPQVTRTVTREEYRVDHIVFESQPGFYVTSSLFIPRDLGDEKAPAVLYVSGHTPDGYRYEAYQQVILNLVKKGFIVFAIDPVGQGERLEYLDEETGESMVGGPTSEHSYPGAQAFITGSSQARYMIWDGIRAIDYLMTREEVDADRIGITGMSGGGTQTAYIAAFDDRIHAAAPSNYITNFTRLFQSLGPQDAEQNLFHAVANGIDHADFLAVRAPRPALVLSTTNDFFSIQGARETAREVEELYKVLDKPGNFSMVEDIGGHEVTRKNREALYAFFQNHLDNPGSPDDTEIEVLSEEEIRVTAAGQVSRSFGGETVYSLNRSEAQRKINELEEARKNIGEHLPDVLRSARQLSGYREPAETRDPVFTGRFQRDGYMIEKYFMMGEGAYPIPYLLVIPDESNGKGIIYLHEEGKAAEAGKGDEIEWFARKGFTVLAPDLVGMGETGTESGAGELRKEWRASILAGRSITGIRAGDVSRLREQLHSDPKVNIDEVYGVARKELSPVLVHAAAFDPEIARVALVEPLFSYRSLVTNRFYHTGFVHAAVAGALQAYDLPDLAATLAPRKLMVANVLDGLGKPADLENMARDVSIVKAAYRQNGNREDLIFLEGAPLASPGELFGEWIE</sequence>
<organism evidence="3 4">
    <name type="scientific">Fodinibius roseus</name>
    <dbReference type="NCBI Taxonomy" id="1194090"/>
    <lineage>
        <taxon>Bacteria</taxon>
        <taxon>Pseudomonadati</taxon>
        <taxon>Balneolota</taxon>
        <taxon>Balneolia</taxon>
        <taxon>Balneolales</taxon>
        <taxon>Balneolaceae</taxon>
        <taxon>Fodinibius</taxon>
    </lineage>
</organism>
<evidence type="ECO:0000256" key="1">
    <source>
        <dbReference type="SAM" id="SignalP"/>
    </source>
</evidence>
<feature type="signal peptide" evidence="1">
    <location>
        <begin position="1"/>
        <end position="37"/>
    </location>
</feature>
<dbReference type="SUPFAM" id="SSF53474">
    <property type="entry name" value="alpha/beta-Hydrolases"/>
    <property type="match status" value="2"/>
</dbReference>